<comment type="caution">
    <text evidence="2">The sequence shown here is derived from an EMBL/GenBank/DDBJ whole genome shotgun (WGS) entry which is preliminary data.</text>
</comment>
<organism evidence="2 3">
    <name type="scientific">Quillaja saponaria</name>
    <name type="common">Soap bark tree</name>
    <dbReference type="NCBI Taxonomy" id="32244"/>
    <lineage>
        <taxon>Eukaryota</taxon>
        <taxon>Viridiplantae</taxon>
        <taxon>Streptophyta</taxon>
        <taxon>Embryophyta</taxon>
        <taxon>Tracheophyta</taxon>
        <taxon>Spermatophyta</taxon>
        <taxon>Magnoliopsida</taxon>
        <taxon>eudicotyledons</taxon>
        <taxon>Gunneridae</taxon>
        <taxon>Pentapetalae</taxon>
        <taxon>rosids</taxon>
        <taxon>fabids</taxon>
        <taxon>Fabales</taxon>
        <taxon>Quillajaceae</taxon>
        <taxon>Quillaja</taxon>
    </lineage>
</organism>
<keyword evidence="3" id="KW-1185">Reference proteome</keyword>
<evidence type="ECO:0000259" key="1">
    <source>
        <dbReference type="Pfam" id="PF05686"/>
    </source>
</evidence>
<feature type="domain" description="Glycosyl transferase CAP10" evidence="1">
    <location>
        <begin position="1"/>
        <end position="54"/>
    </location>
</feature>
<dbReference type="KEGG" id="qsa:O6P43_017597"/>
<protein>
    <submittedName>
        <fullName evidence="2">O-glucosyltransferase rumi-like</fullName>
    </submittedName>
</protein>
<name>A0AAD7LQJ7_QUISA</name>
<gene>
    <name evidence="2" type="ORF">O6P43_017597</name>
</gene>
<evidence type="ECO:0000313" key="3">
    <source>
        <dbReference type="Proteomes" id="UP001163823"/>
    </source>
</evidence>
<dbReference type="InterPro" id="IPR006598">
    <property type="entry name" value="CAP10"/>
</dbReference>
<dbReference type="AlphaFoldDB" id="A0AAD7LQJ7"/>
<dbReference type="Proteomes" id="UP001163823">
    <property type="component" value="Chromosome 7"/>
</dbReference>
<sequence length="79" mass="8774">MACSANGIMRKFMEDSMVKSPSGSSPCNIPPPYDPSTLEEFIEKESNLKRQVQIVTIHHQGTFKSQISETPSSYLILGQ</sequence>
<reference evidence="2" key="1">
    <citation type="journal article" date="2023" name="Science">
        <title>Elucidation of the pathway for biosynthesis of saponin adjuvants from the soapbark tree.</title>
        <authorList>
            <person name="Reed J."/>
            <person name="Orme A."/>
            <person name="El-Demerdash A."/>
            <person name="Owen C."/>
            <person name="Martin L.B.B."/>
            <person name="Misra R.C."/>
            <person name="Kikuchi S."/>
            <person name="Rejzek M."/>
            <person name="Martin A.C."/>
            <person name="Harkess A."/>
            <person name="Leebens-Mack J."/>
            <person name="Louveau T."/>
            <person name="Stephenson M.J."/>
            <person name="Osbourn A."/>
        </authorList>
    </citation>
    <scope>NUCLEOTIDE SEQUENCE</scope>
    <source>
        <strain evidence="2">S10</strain>
    </source>
</reference>
<proteinExistence type="predicted"/>
<accession>A0AAD7LQJ7</accession>
<evidence type="ECO:0000313" key="2">
    <source>
        <dbReference type="EMBL" id="KAJ7962358.1"/>
    </source>
</evidence>
<dbReference type="Pfam" id="PF05686">
    <property type="entry name" value="Glyco_transf_90"/>
    <property type="match status" value="1"/>
</dbReference>
<dbReference type="EMBL" id="JARAOO010000007">
    <property type="protein sequence ID" value="KAJ7962358.1"/>
    <property type="molecule type" value="Genomic_DNA"/>
</dbReference>